<keyword evidence="2" id="KW-1185">Reference proteome</keyword>
<comment type="caution">
    <text evidence="1">The sequence shown here is derived from an EMBL/GenBank/DDBJ whole genome shotgun (WGS) entry which is preliminary data.</text>
</comment>
<evidence type="ECO:0000313" key="2">
    <source>
        <dbReference type="Proteomes" id="UP000828390"/>
    </source>
</evidence>
<accession>A0A9D4CAT3</accession>
<proteinExistence type="predicted"/>
<dbReference type="AlphaFoldDB" id="A0A9D4CAT3"/>
<sequence>MPLPALDPLKVLQTPAVLISVSQNLLKGHKPYSSRDICHLSHICRSVSILNLDTQVGRVSFHQQPIRRNPSDDRLLHFIKACSKTSDA</sequence>
<reference evidence="1" key="1">
    <citation type="journal article" date="2019" name="bioRxiv">
        <title>The Genome of the Zebra Mussel, Dreissena polymorpha: A Resource for Invasive Species Research.</title>
        <authorList>
            <person name="McCartney M.A."/>
            <person name="Auch B."/>
            <person name="Kono T."/>
            <person name="Mallez S."/>
            <person name="Zhang Y."/>
            <person name="Obille A."/>
            <person name="Becker A."/>
            <person name="Abrahante J.E."/>
            <person name="Garbe J."/>
            <person name="Badalamenti J.P."/>
            <person name="Herman A."/>
            <person name="Mangelson H."/>
            <person name="Liachko I."/>
            <person name="Sullivan S."/>
            <person name="Sone E.D."/>
            <person name="Koren S."/>
            <person name="Silverstein K.A.T."/>
            <person name="Beckman K.B."/>
            <person name="Gohl D.M."/>
        </authorList>
    </citation>
    <scope>NUCLEOTIDE SEQUENCE</scope>
    <source>
        <strain evidence="1">Duluth1</strain>
        <tissue evidence="1">Whole animal</tissue>
    </source>
</reference>
<organism evidence="1 2">
    <name type="scientific">Dreissena polymorpha</name>
    <name type="common">Zebra mussel</name>
    <name type="synonym">Mytilus polymorpha</name>
    <dbReference type="NCBI Taxonomy" id="45954"/>
    <lineage>
        <taxon>Eukaryota</taxon>
        <taxon>Metazoa</taxon>
        <taxon>Spiralia</taxon>
        <taxon>Lophotrochozoa</taxon>
        <taxon>Mollusca</taxon>
        <taxon>Bivalvia</taxon>
        <taxon>Autobranchia</taxon>
        <taxon>Heteroconchia</taxon>
        <taxon>Euheterodonta</taxon>
        <taxon>Imparidentia</taxon>
        <taxon>Neoheterodontei</taxon>
        <taxon>Myida</taxon>
        <taxon>Dreissenoidea</taxon>
        <taxon>Dreissenidae</taxon>
        <taxon>Dreissena</taxon>
    </lineage>
</organism>
<evidence type="ECO:0000313" key="1">
    <source>
        <dbReference type="EMBL" id="KAH3720683.1"/>
    </source>
</evidence>
<dbReference type="EMBL" id="JAIWYP010000013">
    <property type="protein sequence ID" value="KAH3720683.1"/>
    <property type="molecule type" value="Genomic_DNA"/>
</dbReference>
<gene>
    <name evidence="1" type="ORF">DPMN_063587</name>
</gene>
<protein>
    <submittedName>
        <fullName evidence="1">Uncharacterized protein</fullName>
    </submittedName>
</protein>
<name>A0A9D4CAT3_DREPO</name>
<dbReference type="Proteomes" id="UP000828390">
    <property type="component" value="Unassembled WGS sequence"/>
</dbReference>
<reference evidence="1" key="2">
    <citation type="submission" date="2020-11" db="EMBL/GenBank/DDBJ databases">
        <authorList>
            <person name="McCartney M.A."/>
            <person name="Auch B."/>
            <person name="Kono T."/>
            <person name="Mallez S."/>
            <person name="Becker A."/>
            <person name="Gohl D.M."/>
            <person name="Silverstein K.A.T."/>
            <person name="Koren S."/>
            <person name="Bechman K.B."/>
            <person name="Herman A."/>
            <person name="Abrahante J.E."/>
            <person name="Garbe J."/>
        </authorList>
    </citation>
    <scope>NUCLEOTIDE SEQUENCE</scope>
    <source>
        <strain evidence="1">Duluth1</strain>
        <tissue evidence="1">Whole animal</tissue>
    </source>
</reference>